<feature type="region of interest" description="Disordered" evidence="1">
    <location>
        <begin position="164"/>
        <end position="191"/>
    </location>
</feature>
<dbReference type="FunFam" id="3.30.70.270:FF:000026">
    <property type="entry name" value="Transposon Ty3-G Gag-Pol polyprotein"/>
    <property type="match status" value="1"/>
</dbReference>
<feature type="region of interest" description="Disordered" evidence="1">
    <location>
        <begin position="1202"/>
        <end position="1281"/>
    </location>
</feature>
<dbReference type="Gene3D" id="4.10.60.10">
    <property type="entry name" value="Zinc finger, CCHC-type"/>
    <property type="match status" value="1"/>
</dbReference>
<keyword evidence="5" id="KW-1185">Reference proteome</keyword>
<evidence type="ECO:0000259" key="2">
    <source>
        <dbReference type="PROSITE" id="PS50878"/>
    </source>
</evidence>
<dbReference type="Gene3D" id="2.40.70.10">
    <property type="entry name" value="Acid Proteases"/>
    <property type="match status" value="1"/>
</dbReference>
<dbReference type="GO" id="GO:0015074">
    <property type="term" value="P:DNA integration"/>
    <property type="evidence" value="ECO:0007669"/>
    <property type="project" value="InterPro"/>
</dbReference>
<dbReference type="FunFam" id="3.30.420.10:FF:000063">
    <property type="entry name" value="Retrovirus-related Pol polyprotein from transposon 297-like Protein"/>
    <property type="match status" value="1"/>
</dbReference>
<comment type="caution">
    <text evidence="4">The sequence shown here is derived from an EMBL/GenBank/DDBJ whole genome shotgun (WGS) entry which is preliminary data.</text>
</comment>
<gene>
    <name evidence="4" type="ORF">V1264_018041</name>
</gene>
<dbReference type="Gene3D" id="1.10.340.70">
    <property type="match status" value="1"/>
</dbReference>
<name>A0AAN9BKG4_9CAEN</name>
<dbReference type="Gene3D" id="3.30.70.270">
    <property type="match status" value="2"/>
</dbReference>
<dbReference type="InterPro" id="IPR036397">
    <property type="entry name" value="RNaseH_sf"/>
</dbReference>
<dbReference type="Pfam" id="PF17921">
    <property type="entry name" value="Integrase_H2C2"/>
    <property type="match status" value="1"/>
</dbReference>
<feature type="region of interest" description="Disordered" evidence="1">
    <location>
        <begin position="1153"/>
        <end position="1182"/>
    </location>
</feature>
<accession>A0AAN9BKG4</accession>
<feature type="domain" description="Reverse transcriptase" evidence="2">
    <location>
        <begin position="426"/>
        <end position="603"/>
    </location>
</feature>
<sequence length="1294" mass="147579">MAFKPPANFDFVRPAGWAEWRQRFGRYRVASKLMKEDGEIQVSSLIYSMGNEAEKIFSQFNLNAEDSKKYDVVLEKFNEYFLPKKNVIHERAKFHRREQKEEESVEQYIRALYDLSEYAEFAEKETTIRDRLVLGVVDKELSQKLQLESDLDLQKAMRIARQHEQVTQQLKEQRQSTSGATASVDSTNRDQKWKFKKHANPRHTGAWNDKKKCTKCGTVHKDSECPAKGKKCHKCQKLSHFARCCKSKTVSRVNAQNETETSESSSKPQEYFIDSVNSDESPWRENLTVCGQQLTFKIDTGADVNVISSKTYHSLKTPPKLKKTKLVLNSPGGRLQVLGQFETKVGDVCLTVFVVKHDTECLLSRKSATEMNFVKRVCEIFSSVKCEPVRIKLKENAVPYSVSTARRVPIPLLGKVEKELKRMKDNGVIEEVKEPTEWVSPMVPVVKPSGDVRICVDLKKLNQNVERERYMIPTVEETIQRLEGSKVFSRLDARSGFWQIPLHEDSAKLTTFITPFGRYYMKRVPFGISSAPEIFQRTMTEILGDIEGVICYYDDIMLHTSTNEEHDKLLKRVFQRLKEVGLELNEDKCEYKKTELKFLGHVISENGVRPDESKVEAIVKMKEPENVEELRRYLGMVNYLGRYVPHLSTVLQPLNSLLVKETAWLWGHAQASAFTRVKELLTSAPTLAFFDPTKPTVVSADASSYGIGGVLLQEHEEGLRPVAFCSRTLSQTETRYAQIEKECLASVWSCEKFDKFLMGLDTFRLITDHKPLVTLINNKDLSETPLRCQRMLMRLMRYKPIAEYTAGKNMVVADLLSRSPASTEADTSRTEDISSHVSIVYASWPVSDTKLKQIREETAKDVNLKTAFDYTVAGWPEYKQDVMLAARDFFAIRGELSVCDGLLIKGDRIVIPFSMRKEILDRIHDGHQGINKCRERANQSVWWPRISKDIQDRVAACRHCLEKRPSQPSEPLLPTELPDRPFQKIGVDLLEFQGKHYLVMKDYYSRYIDIAYLSSTTAYAVICKMKNSFAHHGIPESVVSDNGTQFTSEEFRKFASDWNFQQQTSSPRFPQANGGAERAVDTAKAILRQDDIFLALLTYRATPIPELGASPAELAFGRRLRTTLPSLPANFTPRTVNHDQLRVKDEAFKAKQKFHHDRHRGAQQLPELQPGDPVLIKHDGEKGWKLPGEVTKMVAPRSYLVQTDKGPLRRNRRHLRYRSSNDSAGETNNTSGPVIVPDALRHSPEPQQTPTPAPDEFPPPDEPTAHQPSSGGYHTRSGRAVVKPARFLQDFVLL</sequence>
<dbReference type="Gene3D" id="3.30.420.10">
    <property type="entry name" value="Ribonuclease H-like superfamily/Ribonuclease H"/>
    <property type="match status" value="1"/>
</dbReference>
<evidence type="ECO:0000313" key="4">
    <source>
        <dbReference type="EMBL" id="KAK7106828.1"/>
    </source>
</evidence>
<dbReference type="InterPro" id="IPR041577">
    <property type="entry name" value="RT_RNaseH_2"/>
</dbReference>
<dbReference type="InterPro" id="IPR041588">
    <property type="entry name" value="Integrase_H2C2"/>
</dbReference>
<proteinExistence type="predicted"/>
<dbReference type="InterPro" id="IPR012337">
    <property type="entry name" value="RNaseH-like_sf"/>
</dbReference>
<dbReference type="InterPro" id="IPR021109">
    <property type="entry name" value="Peptidase_aspartic_dom_sf"/>
</dbReference>
<protein>
    <recommendedName>
        <fullName evidence="6">Endonuclease</fullName>
    </recommendedName>
</protein>
<dbReference type="GO" id="GO:0003676">
    <property type="term" value="F:nucleic acid binding"/>
    <property type="evidence" value="ECO:0007669"/>
    <property type="project" value="InterPro"/>
</dbReference>
<dbReference type="PROSITE" id="PS50878">
    <property type="entry name" value="RT_POL"/>
    <property type="match status" value="1"/>
</dbReference>
<evidence type="ECO:0008006" key="6">
    <source>
        <dbReference type="Google" id="ProtNLM"/>
    </source>
</evidence>
<dbReference type="SUPFAM" id="SSF53098">
    <property type="entry name" value="Ribonuclease H-like"/>
    <property type="match status" value="1"/>
</dbReference>
<dbReference type="EMBL" id="JBAMIC010000007">
    <property type="protein sequence ID" value="KAK7106828.1"/>
    <property type="molecule type" value="Genomic_DNA"/>
</dbReference>
<feature type="compositionally biased region" description="Basic residues" evidence="1">
    <location>
        <begin position="1208"/>
        <end position="1217"/>
    </location>
</feature>
<dbReference type="PROSITE" id="PS50994">
    <property type="entry name" value="INTEGRASE"/>
    <property type="match status" value="1"/>
</dbReference>
<dbReference type="PANTHER" id="PTHR37984">
    <property type="entry name" value="PROTEIN CBG26694"/>
    <property type="match status" value="1"/>
</dbReference>
<feature type="compositionally biased region" description="Polar residues" evidence="1">
    <location>
        <begin position="165"/>
        <end position="186"/>
    </location>
</feature>
<dbReference type="CDD" id="cd09274">
    <property type="entry name" value="RNase_HI_RT_Ty3"/>
    <property type="match status" value="1"/>
</dbReference>
<dbReference type="CDD" id="cd01647">
    <property type="entry name" value="RT_LTR"/>
    <property type="match status" value="1"/>
</dbReference>
<dbReference type="InterPro" id="IPR001584">
    <property type="entry name" value="Integrase_cat-core"/>
</dbReference>
<dbReference type="InterPro" id="IPR043128">
    <property type="entry name" value="Rev_trsase/Diguanyl_cyclase"/>
</dbReference>
<reference evidence="4 5" key="1">
    <citation type="submission" date="2024-02" db="EMBL/GenBank/DDBJ databases">
        <title>Chromosome-scale genome assembly of the rough periwinkle Littorina saxatilis.</title>
        <authorList>
            <person name="De Jode A."/>
            <person name="Faria R."/>
            <person name="Formenti G."/>
            <person name="Sims Y."/>
            <person name="Smith T.P."/>
            <person name="Tracey A."/>
            <person name="Wood J.M.D."/>
            <person name="Zagrodzka Z.B."/>
            <person name="Johannesson K."/>
            <person name="Butlin R.K."/>
            <person name="Leder E.H."/>
        </authorList>
    </citation>
    <scope>NUCLEOTIDE SEQUENCE [LARGE SCALE GENOMIC DNA]</scope>
    <source>
        <strain evidence="4">Snail1</strain>
        <tissue evidence="4">Muscle</tissue>
    </source>
</reference>
<feature type="compositionally biased region" description="Pro residues" evidence="1">
    <location>
        <begin position="1247"/>
        <end position="1262"/>
    </location>
</feature>
<feature type="compositionally biased region" description="Polar residues" evidence="1">
    <location>
        <begin position="1222"/>
        <end position="1232"/>
    </location>
</feature>
<dbReference type="SUPFAM" id="SSF56672">
    <property type="entry name" value="DNA/RNA polymerases"/>
    <property type="match status" value="1"/>
</dbReference>
<dbReference type="Proteomes" id="UP001374579">
    <property type="component" value="Unassembled WGS sequence"/>
</dbReference>
<dbReference type="SUPFAM" id="SSF50630">
    <property type="entry name" value="Acid proteases"/>
    <property type="match status" value="1"/>
</dbReference>
<dbReference type="InterPro" id="IPR043502">
    <property type="entry name" value="DNA/RNA_pol_sf"/>
</dbReference>
<evidence type="ECO:0000259" key="3">
    <source>
        <dbReference type="PROSITE" id="PS50994"/>
    </source>
</evidence>
<dbReference type="Gene3D" id="3.10.10.10">
    <property type="entry name" value="HIV Type 1 Reverse Transcriptase, subunit A, domain 1"/>
    <property type="match status" value="1"/>
</dbReference>
<evidence type="ECO:0000313" key="5">
    <source>
        <dbReference type="Proteomes" id="UP001374579"/>
    </source>
</evidence>
<dbReference type="FunFam" id="1.10.340.70:FF:000003">
    <property type="entry name" value="Protein CBG25708"/>
    <property type="match status" value="1"/>
</dbReference>
<evidence type="ECO:0000256" key="1">
    <source>
        <dbReference type="SAM" id="MobiDB-lite"/>
    </source>
</evidence>
<organism evidence="4 5">
    <name type="scientific">Littorina saxatilis</name>
    <dbReference type="NCBI Taxonomy" id="31220"/>
    <lineage>
        <taxon>Eukaryota</taxon>
        <taxon>Metazoa</taxon>
        <taxon>Spiralia</taxon>
        <taxon>Lophotrochozoa</taxon>
        <taxon>Mollusca</taxon>
        <taxon>Gastropoda</taxon>
        <taxon>Caenogastropoda</taxon>
        <taxon>Littorinimorpha</taxon>
        <taxon>Littorinoidea</taxon>
        <taxon>Littorinidae</taxon>
        <taxon>Littorina</taxon>
    </lineage>
</organism>
<feature type="domain" description="Integrase catalytic" evidence="3">
    <location>
        <begin position="977"/>
        <end position="1136"/>
    </location>
</feature>
<dbReference type="Pfam" id="PF00665">
    <property type="entry name" value="rve"/>
    <property type="match status" value="1"/>
</dbReference>
<dbReference type="InterPro" id="IPR000477">
    <property type="entry name" value="RT_dom"/>
</dbReference>
<dbReference type="Pfam" id="PF17919">
    <property type="entry name" value="RT_RNaseH_2"/>
    <property type="match status" value="1"/>
</dbReference>
<dbReference type="InterPro" id="IPR050951">
    <property type="entry name" value="Retrovirus_Pol_polyprotein"/>
</dbReference>
<dbReference type="Pfam" id="PF00078">
    <property type="entry name" value="RVT_1"/>
    <property type="match status" value="1"/>
</dbReference>
<dbReference type="PANTHER" id="PTHR37984:SF9">
    <property type="entry name" value="INTEGRASE CATALYTIC DOMAIN-CONTAINING PROTEIN"/>
    <property type="match status" value="1"/>
</dbReference>